<evidence type="ECO:0000313" key="2">
    <source>
        <dbReference type="EMBL" id="MEK8046966.1"/>
    </source>
</evidence>
<dbReference type="Proteomes" id="UP001379945">
    <property type="component" value="Unassembled WGS sequence"/>
</dbReference>
<organism evidence="2 3">
    <name type="scientific">Ideonella margarita</name>
    <dbReference type="NCBI Taxonomy" id="2984191"/>
    <lineage>
        <taxon>Bacteria</taxon>
        <taxon>Pseudomonadati</taxon>
        <taxon>Pseudomonadota</taxon>
        <taxon>Betaproteobacteria</taxon>
        <taxon>Burkholderiales</taxon>
        <taxon>Sphaerotilaceae</taxon>
        <taxon>Ideonella</taxon>
    </lineage>
</organism>
<evidence type="ECO:0008006" key="4">
    <source>
        <dbReference type="Google" id="ProtNLM"/>
    </source>
</evidence>
<evidence type="ECO:0000313" key="3">
    <source>
        <dbReference type="Proteomes" id="UP001379945"/>
    </source>
</evidence>
<gene>
    <name evidence="2" type="ORF">AACH00_11435</name>
</gene>
<proteinExistence type="predicted"/>
<comment type="caution">
    <text evidence="2">The sequence shown here is derived from an EMBL/GenBank/DDBJ whole genome shotgun (WGS) entry which is preliminary data.</text>
</comment>
<sequence length="687" mass="73634">MSIDPTAVARYPFLSSKLGFARATGFDKLPDSIPLLGDVGARAFCTTLNFDSPDEGSKKNFAVEEGHFTADGLKHAGSTSPWFNTLQERLSRQGVSSYFGLVGAPAPYHPANIRKPAEHPTPLDIDKTAQLMAAWATPYLQRYPNANWVVWNEPEHALRGTNSAEAAADMARIYQAYFKAIDPMAPRDRFGLAAFMKGSLKPTVGEPGKNFFQSVMDRVGGTDAAGPRVDFITMNNYHGKTDEFLSMMQTEMGRRKLDQPLIFSQFAPWQIGERADLGGTNEAGALYIESLDNLMASPSIQHVCMSFWAGIDGKSFVRWNARSNNFDRSHAYLALSLYQRLAPWRVQATGAKGESPVQVYASADAERTAVLLVNQPRQTEEAAPDRQAAAAQAGGGKAERKADRKAERKAERKADKQAEKGAKRNKQAEMPDEGAITGTGAAQGTTETVRLTLKGLAGQRVQLVRLAADAAGLRNDTAQLDAGGALTLTLAPDEIVLVQTAPPPASATLPGSFVHAAVHVHRVGPQGQVLPEAALATAAFDPLRDGFVLQTPSAQATAHATAWLKGVTRQTGLSLNMPLGHAPREATSCLGVVLQHLRQGQVVGTQAWGEAQTVQRMLGASGMAGAQPVVRALAWQPGTVETQARVRLDLDEGAPADWDAQGREVKLHVGLGGCAGGAVQTQVRWTP</sequence>
<accession>A0ABU9C7R9</accession>
<feature type="compositionally biased region" description="Basic and acidic residues" evidence="1">
    <location>
        <begin position="397"/>
        <end position="429"/>
    </location>
</feature>
<reference evidence="2 3" key="1">
    <citation type="submission" date="2024-04" db="EMBL/GenBank/DDBJ databases">
        <title>Novel species of the genus Ideonella isolated from streams.</title>
        <authorList>
            <person name="Lu H."/>
        </authorList>
    </citation>
    <scope>NUCLEOTIDE SEQUENCE [LARGE SCALE GENOMIC DNA]</scope>
    <source>
        <strain evidence="2 3">LYT19W</strain>
    </source>
</reference>
<dbReference type="EMBL" id="JBBUTI010000007">
    <property type="protein sequence ID" value="MEK8046966.1"/>
    <property type="molecule type" value="Genomic_DNA"/>
</dbReference>
<protein>
    <recommendedName>
        <fullName evidence="4">Beta-xylosidase</fullName>
    </recommendedName>
</protein>
<dbReference type="RefSeq" id="WP_341399267.1">
    <property type="nucleotide sequence ID" value="NZ_JBBUTI010000007.1"/>
</dbReference>
<feature type="region of interest" description="Disordered" evidence="1">
    <location>
        <begin position="377"/>
        <end position="441"/>
    </location>
</feature>
<evidence type="ECO:0000256" key="1">
    <source>
        <dbReference type="SAM" id="MobiDB-lite"/>
    </source>
</evidence>
<dbReference type="InterPro" id="IPR017853">
    <property type="entry name" value="GH"/>
</dbReference>
<keyword evidence="3" id="KW-1185">Reference proteome</keyword>
<dbReference type="Gene3D" id="3.20.20.80">
    <property type="entry name" value="Glycosidases"/>
    <property type="match status" value="1"/>
</dbReference>
<dbReference type="SUPFAM" id="SSF51445">
    <property type="entry name" value="(Trans)glycosidases"/>
    <property type="match status" value="1"/>
</dbReference>
<name>A0ABU9C7R9_9BURK</name>